<dbReference type="EMBL" id="UINC01107448">
    <property type="protein sequence ID" value="SVC72826.1"/>
    <property type="molecule type" value="Genomic_DNA"/>
</dbReference>
<dbReference type="SUPFAM" id="SSF53067">
    <property type="entry name" value="Actin-like ATPase domain"/>
    <property type="match status" value="1"/>
</dbReference>
<feature type="non-terminal residue" evidence="1">
    <location>
        <position position="276"/>
    </location>
</feature>
<dbReference type="PANTHER" id="PTHR18964:SF149">
    <property type="entry name" value="BIFUNCTIONAL UDP-N-ACETYLGLUCOSAMINE 2-EPIMERASE_N-ACETYLMANNOSAMINE KINASE"/>
    <property type="match status" value="1"/>
</dbReference>
<dbReference type="InterPro" id="IPR043129">
    <property type="entry name" value="ATPase_NBD"/>
</dbReference>
<sequence>MTKSVALGIDIGGTNTVYGFVGKDGHVHHHKEIPTHGSNPVLDLVGRIENRVQSYLKDNTAIVLSGIGIGAPNGNHYTGCIQDPPNLSWGNVDIVSLFKERFDCDVILTNDANAAALGEKHYGAAKEMDDFIVITLGTGLGSGIFSGGRLLYGHDGFAGEMGHMPIESEGRDCNCGNRGCLESYASARGIRKTVKELLNETPEDEFLQTIDGERVDGTVIDDAFDAGNETAQKIYQFTGKKLGQGLAQAANLLSPEAFLFYGGFSNAGERLLKPAK</sequence>
<evidence type="ECO:0000313" key="1">
    <source>
        <dbReference type="EMBL" id="SVC72826.1"/>
    </source>
</evidence>
<dbReference type="PROSITE" id="PS01125">
    <property type="entry name" value="ROK"/>
    <property type="match status" value="1"/>
</dbReference>
<organism evidence="1">
    <name type="scientific">marine metagenome</name>
    <dbReference type="NCBI Taxonomy" id="408172"/>
    <lineage>
        <taxon>unclassified sequences</taxon>
        <taxon>metagenomes</taxon>
        <taxon>ecological metagenomes</taxon>
    </lineage>
</organism>
<dbReference type="InterPro" id="IPR049874">
    <property type="entry name" value="ROK_cs"/>
</dbReference>
<dbReference type="AlphaFoldDB" id="A0A382PHV4"/>
<name>A0A382PHV4_9ZZZZ</name>
<dbReference type="PANTHER" id="PTHR18964">
    <property type="entry name" value="ROK (REPRESSOR, ORF, KINASE) FAMILY"/>
    <property type="match status" value="1"/>
</dbReference>
<dbReference type="Pfam" id="PF00480">
    <property type="entry name" value="ROK"/>
    <property type="match status" value="1"/>
</dbReference>
<gene>
    <name evidence="1" type="ORF">METZ01_LOCUS325680</name>
</gene>
<proteinExistence type="predicted"/>
<dbReference type="InterPro" id="IPR000600">
    <property type="entry name" value="ROK"/>
</dbReference>
<dbReference type="Gene3D" id="3.30.420.40">
    <property type="match status" value="2"/>
</dbReference>
<protein>
    <recommendedName>
        <fullName evidence="2">Glucokinase</fullName>
    </recommendedName>
</protein>
<accession>A0A382PHV4</accession>
<evidence type="ECO:0008006" key="2">
    <source>
        <dbReference type="Google" id="ProtNLM"/>
    </source>
</evidence>
<reference evidence="1" key="1">
    <citation type="submission" date="2018-05" db="EMBL/GenBank/DDBJ databases">
        <authorList>
            <person name="Lanie J.A."/>
            <person name="Ng W.-L."/>
            <person name="Kazmierczak K.M."/>
            <person name="Andrzejewski T.M."/>
            <person name="Davidsen T.M."/>
            <person name="Wayne K.J."/>
            <person name="Tettelin H."/>
            <person name="Glass J.I."/>
            <person name="Rusch D."/>
            <person name="Podicherti R."/>
            <person name="Tsui H.-C.T."/>
            <person name="Winkler M.E."/>
        </authorList>
    </citation>
    <scope>NUCLEOTIDE SEQUENCE</scope>
</reference>